<comment type="similarity">
    <text evidence="1 4">Belongs to the bacterial flagellin family.</text>
</comment>
<keyword evidence="7" id="KW-0969">Cilium</keyword>
<dbReference type="PANTHER" id="PTHR42792:SF2">
    <property type="entry name" value="FLAGELLIN"/>
    <property type="match status" value="1"/>
</dbReference>
<evidence type="ECO:0000313" key="7">
    <source>
        <dbReference type="EMBL" id="RBP91152.1"/>
    </source>
</evidence>
<evidence type="ECO:0000259" key="5">
    <source>
        <dbReference type="Pfam" id="PF00669"/>
    </source>
</evidence>
<keyword evidence="7" id="KW-0282">Flagellum</keyword>
<reference evidence="7 8" key="1">
    <citation type="submission" date="2018-06" db="EMBL/GenBank/DDBJ databases">
        <title>Freshwater and sediment microbial communities from various areas in North America, analyzing microbe dynamics in response to fracking.</title>
        <authorList>
            <person name="Lamendella R."/>
        </authorList>
    </citation>
    <scope>NUCLEOTIDE SEQUENCE [LARGE SCALE GENOMIC DNA]</scope>
    <source>
        <strain evidence="7 8">125Bg</strain>
    </source>
</reference>
<dbReference type="InterPro" id="IPR042187">
    <property type="entry name" value="Flagellin_C_sub2"/>
</dbReference>
<dbReference type="InterPro" id="IPR001492">
    <property type="entry name" value="Flagellin"/>
</dbReference>
<dbReference type="Gene3D" id="6.10.280.190">
    <property type="match status" value="1"/>
</dbReference>
<feature type="domain" description="Flagellin N-terminal" evidence="5">
    <location>
        <begin position="4"/>
        <end position="140"/>
    </location>
</feature>
<feature type="domain" description="Flagellin C-terminal" evidence="6">
    <location>
        <begin position="310"/>
        <end position="394"/>
    </location>
</feature>
<dbReference type="InterPro" id="IPR001029">
    <property type="entry name" value="Flagellin_N"/>
</dbReference>
<organism evidence="7 8">
    <name type="scientific">Pseudidiomarina tainanensis</name>
    <dbReference type="NCBI Taxonomy" id="502365"/>
    <lineage>
        <taxon>Bacteria</taxon>
        <taxon>Pseudomonadati</taxon>
        <taxon>Pseudomonadota</taxon>
        <taxon>Gammaproteobacteria</taxon>
        <taxon>Alteromonadales</taxon>
        <taxon>Idiomarinaceae</taxon>
        <taxon>Pseudidiomarina</taxon>
    </lineage>
</organism>
<keyword evidence="3 4" id="KW-0975">Bacterial flagellum</keyword>
<protein>
    <recommendedName>
        <fullName evidence="4">Flagellin</fullName>
    </recommendedName>
</protein>
<dbReference type="EMBL" id="QNSG01000005">
    <property type="protein sequence ID" value="RBP91152.1"/>
    <property type="molecule type" value="Genomic_DNA"/>
</dbReference>
<dbReference type="Gene3D" id="1.20.1330.10">
    <property type="entry name" value="f41 fragment of flagellin, N-terminal domain"/>
    <property type="match status" value="1"/>
</dbReference>
<dbReference type="SUPFAM" id="SSF64518">
    <property type="entry name" value="Phase 1 flagellin"/>
    <property type="match status" value="1"/>
</dbReference>
<sequence>MSVINTNITSMIGQQNLSKSQSALATSMERLSSGLRINSAKDDAAGQAIANRMSSQITGLSQAQRNANDGISVAQTAEGALNQVNDNLQRIRELSVQAQNGTNSQDDLNSIQAEIQQRLGEIDRISEQTDFNGVKVLAKDQALNIQVGANDGEAIDINLEKIDSGTLGLSSFNVTGPVGTETTLDATVAAGQFGETTAVTTGVVAGDNTTATNWGTKLGLTGAPSAVAQSVIEDENGNLFVKSTLTVDATQNAELTALGFEETSATTFDIYTAVDAEDATVAGTDATFTVNLADLEVSDLTSGATASPLAALDTALSKVDTLRSDLGAIQNRFESAITNLQTNETNLAAARSRIEDADYAVEVANMTRSQILQQAGTSVLAQANQVPQSVLSLLG</sequence>
<proteinExistence type="inferred from homology"/>
<dbReference type="Proteomes" id="UP000252531">
    <property type="component" value="Unassembled WGS sequence"/>
</dbReference>
<keyword evidence="7" id="KW-0966">Cell projection</keyword>
<accession>A0ABX9HE58</accession>
<evidence type="ECO:0000256" key="2">
    <source>
        <dbReference type="ARBA" id="ARBA00022525"/>
    </source>
</evidence>
<comment type="function">
    <text evidence="4">Flagellin is the subunit protein which polymerizes to form the filaments of bacterial flagella.</text>
</comment>
<dbReference type="InterPro" id="IPR046358">
    <property type="entry name" value="Flagellin_C"/>
</dbReference>
<comment type="caution">
    <text evidence="7">The sequence shown here is derived from an EMBL/GenBank/DDBJ whole genome shotgun (WGS) entry which is preliminary data.</text>
</comment>
<dbReference type="PANTHER" id="PTHR42792">
    <property type="entry name" value="FLAGELLIN"/>
    <property type="match status" value="1"/>
</dbReference>
<dbReference type="NCBIfam" id="NF005294">
    <property type="entry name" value="PRK06819.1"/>
    <property type="match status" value="1"/>
</dbReference>
<dbReference type="RefSeq" id="WP_113876835.1">
    <property type="nucleotide sequence ID" value="NZ_QNSG01000005.1"/>
</dbReference>
<name>A0ABX9HE58_9GAMM</name>
<dbReference type="PRINTS" id="PR00207">
    <property type="entry name" value="FLAGELLIN"/>
</dbReference>
<comment type="subcellular location">
    <subcellularLocation>
        <location evidence="4">Secreted</location>
    </subcellularLocation>
    <subcellularLocation>
        <location evidence="4">Bacterial flagellum</location>
    </subcellularLocation>
</comment>
<evidence type="ECO:0000313" key="8">
    <source>
        <dbReference type="Proteomes" id="UP000252531"/>
    </source>
</evidence>
<keyword evidence="2 4" id="KW-0964">Secreted</keyword>
<dbReference type="Gene3D" id="2.60.40.4390">
    <property type="match status" value="1"/>
</dbReference>
<dbReference type="Pfam" id="PF00669">
    <property type="entry name" value="Flagellin_N"/>
    <property type="match status" value="1"/>
</dbReference>
<keyword evidence="8" id="KW-1185">Reference proteome</keyword>
<evidence type="ECO:0000256" key="1">
    <source>
        <dbReference type="ARBA" id="ARBA00005709"/>
    </source>
</evidence>
<dbReference type="Pfam" id="PF00700">
    <property type="entry name" value="Flagellin_C"/>
    <property type="match status" value="1"/>
</dbReference>
<evidence type="ECO:0000259" key="6">
    <source>
        <dbReference type="Pfam" id="PF00700"/>
    </source>
</evidence>
<gene>
    <name evidence="7" type="ORF">DFO81_105103</name>
</gene>
<evidence type="ECO:0000256" key="4">
    <source>
        <dbReference type="RuleBase" id="RU362073"/>
    </source>
</evidence>
<dbReference type="Gene3D" id="6.10.10.10">
    <property type="entry name" value="Flagellar export chaperone, C-terminal domain"/>
    <property type="match status" value="1"/>
</dbReference>
<evidence type="ECO:0000256" key="3">
    <source>
        <dbReference type="ARBA" id="ARBA00023143"/>
    </source>
</evidence>